<feature type="signal peptide" evidence="1">
    <location>
        <begin position="1"/>
        <end position="16"/>
    </location>
</feature>
<evidence type="ECO:0000259" key="2">
    <source>
        <dbReference type="Pfam" id="PF07137"/>
    </source>
</evidence>
<dbReference type="Pfam" id="PF07137">
    <property type="entry name" value="VDE"/>
    <property type="match status" value="1"/>
</dbReference>
<evidence type="ECO:0000313" key="3">
    <source>
        <dbReference type="EMBL" id="CEM50877.1"/>
    </source>
</evidence>
<feature type="domain" description="VDE lipocalin" evidence="2">
    <location>
        <begin position="150"/>
        <end position="322"/>
    </location>
</feature>
<dbReference type="Gene3D" id="2.40.128.20">
    <property type="match status" value="1"/>
</dbReference>
<evidence type="ECO:0000256" key="1">
    <source>
        <dbReference type="SAM" id="SignalP"/>
    </source>
</evidence>
<dbReference type="GO" id="GO:0046422">
    <property type="term" value="F:violaxanthin de-epoxidase activity"/>
    <property type="evidence" value="ECO:0007669"/>
    <property type="project" value="InterPro"/>
</dbReference>
<dbReference type="InterPro" id="IPR010788">
    <property type="entry name" value="VDE_dom"/>
</dbReference>
<dbReference type="SUPFAM" id="SSF50814">
    <property type="entry name" value="Lipocalins"/>
    <property type="match status" value="1"/>
</dbReference>
<dbReference type="EMBL" id="CDMZ01004779">
    <property type="protein sequence ID" value="CEM50877.1"/>
    <property type="molecule type" value="Genomic_DNA"/>
</dbReference>
<dbReference type="PhylomeDB" id="A0A0G4I1W1"/>
<gene>
    <name evidence="3" type="ORF">Cvel_10235</name>
</gene>
<dbReference type="AlphaFoldDB" id="A0A0G4I1W1"/>
<accession>A0A0G4I1W1</accession>
<name>A0A0G4I1W1_9ALVE</name>
<proteinExistence type="predicted"/>
<feature type="chain" id="PRO_5005192635" description="VDE lipocalin domain-containing protein" evidence="1">
    <location>
        <begin position="17"/>
        <end position="369"/>
    </location>
</feature>
<sequence>MRNFLLGALLVGPCAAVPEFFLSKDRDGTSPAVSVPQFFSSHDPEPEPYDPFAKCNPLFHCWRQLGSCVLSSKCRKGLNCARISQVDVGGSNLLNLTNFVPCCYPGDRHDIIPIADCIRDCQNHEPPQGGVAGLPTNGTCPHEFALEQTERERRELSESFSMDKLEGEWWLSAGMSELDWYSCQKMTVRRDEETKEEDRWLADEAYEGSILDFDGQQRWKQMEDHGFFTQKDKDNHPLQLEYSHDRPYVLSDMGLGEKGGEEFFILHYCAATSGVRTPDTVWWTSVILYTRTRKAGPEALAALRAVLSRLQYEGGELRETDNSEETCGASPSLSKSEVVEVHGKARWVERQKEAFERGERWEKYVPESE</sequence>
<organism evidence="3">
    <name type="scientific">Chromera velia CCMP2878</name>
    <dbReference type="NCBI Taxonomy" id="1169474"/>
    <lineage>
        <taxon>Eukaryota</taxon>
        <taxon>Sar</taxon>
        <taxon>Alveolata</taxon>
        <taxon>Colpodellida</taxon>
        <taxon>Chromeraceae</taxon>
        <taxon>Chromera</taxon>
    </lineage>
</organism>
<keyword evidence="1" id="KW-0732">Signal</keyword>
<dbReference type="VEuPathDB" id="CryptoDB:Cvel_10235"/>
<reference evidence="3" key="1">
    <citation type="submission" date="2014-11" db="EMBL/GenBank/DDBJ databases">
        <authorList>
            <person name="Otto D Thomas"/>
            <person name="Naeem Raeece"/>
        </authorList>
    </citation>
    <scope>NUCLEOTIDE SEQUENCE</scope>
</reference>
<dbReference type="InterPro" id="IPR012674">
    <property type="entry name" value="Calycin"/>
</dbReference>
<protein>
    <recommendedName>
        <fullName evidence="2">VDE lipocalin domain-containing protein</fullName>
    </recommendedName>
</protein>